<evidence type="ECO:0000313" key="6">
    <source>
        <dbReference type="EMBL" id="ALS98955.1"/>
    </source>
</evidence>
<evidence type="ECO:0000259" key="5">
    <source>
        <dbReference type="PROSITE" id="PS50887"/>
    </source>
</evidence>
<reference evidence="6 7" key="1">
    <citation type="submission" date="2015-12" db="EMBL/GenBank/DDBJ databases">
        <title>Complete genome of Lacimicrobium alkaliphilum KCTC 32984.</title>
        <authorList>
            <person name="Kim S.-G."/>
            <person name="Lee Y.-J."/>
        </authorList>
    </citation>
    <scope>NUCLEOTIDE SEQUENCE [LARGE SCALE GENOMIC DNA]</scope>
    <source>
        <strain evidence="6 7">YelD216</strain>
    </source>
</reference>
<dbReference type="InterPro" id="IPR013702">
    <property type="entry name" value="FIST_domain_N"/>
</dbReference>
<dbReference type="Proteomes" id="UP000068447">
    <property type="component" value="Chromosome"/>
</dbReference>
<dbReference type="InterPro" id="IPR029787">
    <property type="entry name" value="Nucleotide_cyclase"/>
</dbReference>
<dbReference type="PANTHER" id="PTHR33121">
    <property type="entry name" value="CYCLIC DI-GMP PHOSPHODIESTERASE PDEF"/>
    <property type="match status" value="1"/>
</dbReference>
<dbReference type="SMART" id="SM00086">
    <property type="entry name" value="PAC"/>
    <property type="match status" value="1"/>
</dbReference>
<evidence type="ECO:0000313" key="7">
    <source>
        <dbReference type="Proteomes" id="UP000068447"/>
    </source>
</evidence>
<dbReference type="SUPFAM" id="SSF141868">
    <property type="entry name" value="EAL domain-like"/>
    <property type="match status" value="1"/>
</dbReference>
<dbReference type="Pfam" id="PF00990">
    <property type="entry name" value="GGDEF"/>
    <property type="match status" value="1"/>
</dbReference>
<feature type="region of interest" description="Disordered" evidence="1">
    <location>
        <begin position="926"/>
        <end position="945"/>
    </location>
</feature>
<dbReference type="InterPro" id="IPR000700">
    <property type="entry name" value="PAS-assoc_C"/>
</dbReference>
<dbReference type="AlphaFoldDB" id="A0A0U2QN37"/>
<dbReference type="Gene3D" id="3.30.70.270">
    <property type="match status" value="1"/>
</dbReference>
<dbReference type="InterPro" id="IPR013655">
    <property type="entry name" value="PAS_fold_3"/>
</dbReference>
<dbReference type="SUPFAM" id="SSF55073">
    <property type="entry name" value="Nucleotide cyclase"/>
    <property type="match status" value="1"/>
</dbReference>
<dbReference type="InterPro" id="IPR043128">
    <property type="entry name" value="Rev_trsase/Diguanyl_cyclase"/>
</dbReference>
<gene>
    <name evidence="6" type="ORF">AT746_12200</name>
</gene>
<dbReference type="SMART" id="SM00897">
    <property type="entry name" value="FIST"/>
    <property type="match status" value="1"/>
</dbReference>
<dbReference type="InterPro" id="IPR019494">
    <property type="entry name" value="FIST_C"/>
</dbReference>
<feature type="domain" description="EAL" evidence="4">
    <location>
        <begin position="691"/>
        <end position="938"/>
    </location>
</feature>
<dbReference type="STRING" id="1526571.AT746_12200"/>
<dbReference type="OrthoDB" id="5894408at2"/>
<evidence type="ECO:0000259" key="4">
    <source>
        <dbReference type="PROSITE" id="PS50883"/>
    </source>
</evidence>
<dbReference type="Pfam" id="PF10442">
    <property type="entry name" value="FIST_C"/>
    <property type="match status" value="1"/>
</dbReference>
<dbReference type="PROSITE" id="PS50887">
    <property type="entry name" value="GGDEF"/>
    <property type="match status" value="1"/>
</dbReference>
<feature type="domain" description="PAS" evidence="2">
    <location>
        <begin position="421"/>
        <end position="476"/>
    </location>
</feature>
<dbReference type="PROSITE" id="PS50113">
    <property type="entry name" value="PAC"/>
    <property type="match status" value="1"/>
</dbReference>
<dbReference type="InterPro" id="IPR050706">
    <property type="entry name" value="Cyclic-di-GMP_PDE-like"/>
</dbReference>
<dbReference type="InterPro" id="IPR000014">
    <property type="entry name" value="PAS"/>
</dbReference>
<dbReference type="Pfam" id="PF08495">
    <property type="entry name" value="FIST"/>
    <property type="match status" value="1"/>
</dbReference>
<dbReference type="InterPro" id="IPR000160">
    <property type="entry name" value="GGDEF_dom"/>
</dbReference>
<dbReference type="SMART" id="SM00052">
    <property type="entry name" value="EAL"/>
    <property type="match status" value="1"/>
</dbReference>
<dbReference type="Gene3D" id="3.20.20.450">
    <property type="entry name" value="EAL domain"/>
    <property type="match status" value="1"/>
</dbReference>
<keyword evidence="7" id="KW-1185">Reference proteome</keyword>
<dbReference type="InterPro" id="IPR001633">
    <property type="entry name" value="EAL_dom"/>
</dbReference>
<dbReference type="InterPro" id="IPR035965">
    <property type="entry name" value="PAS-like_dom_sf"/>
</dbReference>
<name>A0A0U2QN37_9ALTE</name>
<dbReference type="InterPro" id="IPR001610">
    <property type="entry name" value="PAC"/>
</dbReference>
<accession>A0A0U2QN37</accession>
<dbReference type="Pfam" id="PF08447">
    <property type="entry name" value="PAS_3"/>
    <property type="match status" value="1"/>
</dbReference>
<dbReference type="Pfam" id="PF00563">
    <property type="entry name" value="EAL"/>
    <property type="match status" value="1"/>
</dbReference>
<evidence type="ECO:0000259" key="2">
    <source>
        <dbReference type="PROSITE" id="PS50112"/>
    </source>
</evidence>
<proteinExistence type="predicted"/>
<dbReference type="Gene3D" id="3.30.450.20">
    <property type="entry name" value="PAS domain"/>
    <property type="match status" value="1"/>
</dbReference>
<dbReference type="CDD" id="cd01948">
    <property type="entry name" value="EAL"/>
    <property type="match status" value="1"/>
</dbReference>
<dbReference type="NCBIfam" id="TIGR00229">
    <property type="entry name" value="sensory_box"/>
    <property type="match status" value="1"/>
</dbReference>
<dbReference type="KEGG" id="lal:AT746_12200"/>
<dbReference type="SUPFAM" id="SSF55785">
    <property type="entry name" value="PYP-like sensor domain (PAS domain)"/>
    <property type="match status" value="1"/>
</dbReference>
<dbReference type="SMART" id="SM00091">
    <property type="entry name" value="PAS"/>
    <property type="match status" value="1"/>
</dbReference>
<feature type="domain" description="PAC" evidence="3">
    <location>
        <begin position="477"/>
        <end position="531"/>
    </location>
</feature>
<protein>
    <recommendedName>
        <fullName evidence="8">Diguanylate cyclase</fullName>
    </recommendedName>
</protein>
<dbReference type="InterPro" id="IPR035919">
    <property type="entry name" value="EAL_sf"/>
</dbReference>
<organism evidence="6 7">
    <name type="scientific">Lacimicrobium alkaliphilum</name>
    <dbReference type="NCBI Taxonomy" id="1526571"/>
    <lineage>
        <taxon>Bacteria</taxon>
        <taxon>Pseudomonadati</taxon>
        <taxon>Pseudomonadota</taxon>
        <taxon>Gammaproteobacteria</taxon>
        <taxon>Alteromonadales</taxon>
        <taxon>Alteromonadaceae</taxon>
        <taxon>Lacimicrobium</taxon>
    </lineage>
</organism>
<sequence length="945" mass="105617">MQVLATEYTGETPLVNFLQQHALFDKSGLVQIYVGHEANQALFDLLDLVVELLPDFKVIGCSTAGEIIHGRCCSGAIVLTFLQTEKLSVDTFYSATLSFDAGQQLARGLQKDKRQMAFMYGNSLHANPELFIRGFHCEAEDICLVGGNAADNKVFRNTFVIHGRLIATEGVVGAVLSGEKLGMDIHFFMNWKPIGHAMQVTRVEDNVLYELDGIPVTEVYKKYFGSEFVNGFPETVIEFPLIIERQGFQIARAPVALLRKDNAIAYAGSFLPGDHVFFSVADIREIDRYRTAITSSENSACFIFSCAARKSFLRDKITQEIGSLDGGSNGHGCFTYGEYLCVDGQAELFNISTVFVAITDNARSKKSMLLKKQLSETGDSDKVPDKLSLLSHLAGVTGEELHRNMQFLEQYKAALDKTAIVSIADPQGNITYVNKLFEEISGYSAAEVLGKNHRILRHPDMQPKVFESLWKTISERRTWRGLIKNRRKDGSYYFVNTTIVPVLNVSGEIKEFVSIRTDVTKIIKAQTQIRAQLHDALTGLPNRIRLLKEIAERDIGQIALMDVRNFKILNDFWGFEMGDLFIQLLSRSLINLADRFNFHLYRLSGAIFALLPKQVMPESRLCEQLDKIKSEVENVPLCVGEYDTDVQLSVGVGLGEQNPLALAESALNEAKETDGDASLILRREEDHSVDAFYWINEVRNALSEGRVLAHFQLIRPVSEDHTQRKYETLVRLQLKDGSIVSPAAFLPFVKRTRLYSQITRLMVQQAIEASRHLQCSVSVNLTVKDIVNQGLMEEIMALLDAGDGNRIIFELTESEAIVDFIPVRRFIESVRKAGARVAIDDFGSGYSNFSYLVEIKPDYIKIDGSIISKIMTSEQSFLVTQGIIDLSRKIGAKVIAEFVSDKAIFDRVKTSGVDFVQGYHIGHPQTMQAAHSGQRDTNQLSPADS</sequence>
<evidence type="ECO:0000259" key="3">
    <source>
        <dbReference type="PROSITE" id="PS50113"/>
    </source>
</evidence>
<evidence type="ECO:0000256" key="1">
    <source>
        <dbReference type="SAM" id="MobiDB-lite"/>
    </source>
</evidence>
<dbReference type="PANTHER" id="PTHR33121:SF70">
    <property type="entry name" value="SIGNALING PROTEIN YKOW"/>
    <property type="match status" value="1"/>
</dbReference>
<dbReference type="GO" id="GO:0071111">
    <property type="term" value="F:cyclic-guanylate-specific phosphodiesterase activity"/>
    <property type="evidence" value="ECO:0007669"/>
    <property type="project" value="InterPro"/>
</dbReference>
<dbReference type="RefSeq" id="WP_062480695.1">
    <property type="nucleotide sequence ID" value="NZ_CP013650.1"/>
</dbReference>
<dbReference type="CDD" id="cd00130">
    <property type="entry name" value="PAS"/>
    <property type="match status" value="1"/>
</dbReference>
<dbReference type="SMART" id="SM00267">
    <property type="entry name" value="GGDEF"/>
    <property type="match status" value="1"/>
</dbReference>
<dbReference type="PROSITE" id="PS50883">
    <property type="entry name" value="EAL"/>
    <property type="match status" value="1"/>
</dbReference>
<dbReference type="EMBL" id="CP013650">
    <property type="protein sequence ID" value="ALS98955.1"/>
    <property type="molecule type" value="Genomic_DNA"/>
</dbReference>
<evidence type="ECO:0008006" key="8">
    <source>
        <dbReference type="Google" id="ProtNLM"/>
    </source>
</evidence>
<dbReference type="PROSITE" id="PS50112">
    <property type="entry name" value="PAS"/>
    <property type="match status" value="1"/>
</dbReference>
<dbReference type="SMART" id="SM01204">
    <property type="entry name" value="FIST_C"/>
    <property type="match status" value="1"/>
</dbReference>
<feature type="domain" description="GGDEF" evidence="5">
    <location>
        <begin position="554"/>
        <end position="691"/>
    </location>
</feature>